<gene>
    <name evidence="8" type="ORF">AMTR_s00040p00212480</name>
</gene>
<evidence type="ECO:0000256" key="4">
    <source>
        <dbReference type="ARBA" id="ARBA00022776"/>
    </source>
</evidence>
<dbReference type="STRING" id="13333.W1PT55"/>
<dbReference type="Gramene" id="ERN13182">
    <property type="protein sequence ID" value="ERN13182"/>
    <property type="gene ID" value="AMTR_s00040p00212480"/>
</dbReference>
<evidence type="ECO:0000256" key="3">
    <source>
        <dbReference type="ARBA" id="ARBA00022618"/>
    </source>
</evidence>
<comment type="similarity">
    <text evidence="1">Belongs to the APC5 family.</text>
</comment>
<dbReference type="EMBL" id="KI392591">
    <property type="protein sequence ID" value="ERN13182.1"/>
    <property type="molecule type" value="Genomic_DNA"/>
</dbReference>
<keyword evidence="5" id="KW-0833">Ubl conjugation pathway</keyword>
<dbReference type="InterPro" id="IPR037679">
    <property type="entry name" value="Apc5"/>
</dbReference>
<evidence type="ECO:0000256" key="6">
    <source>
        <dbReference type="ARBA" id="ARBA00023306"/>
    </source>
</evidence>
<name>W1PT55_AMBTC</name>
<evidence type="ECO:0000313" key="8">
    <source>
        <dbReference type="EMBL" id="ERN13182.1"/>
    </source>
</evidence>
<proteinExistence type="inferred from homology"/>
<evidence type="ECO:0000256" key="2">
    <source>
        <dbReference type="ARBA" id="ARBA00016066"/>
    </source>
</evidence>
<dbReference type="Proteomes" id="UP000017836">
    <property type="component" value="Unassembled WGS sequence"/>
</dbReference>
<sequence length="125" mass="13869">MHSHFGHPNQAIDALTEAIWISQQNHDDPCLVYSMVVVCDLLVYKGVSTTTGMMGSTYSPGDDICRGSSLSAQQQLLVLLKKFLKSAESLKPTRLVAFYRLALVKFDLKLVKRSLVSFSPNHLSI</sequence>
<accession>W1PT55</accession>
<dbReference type="GO" id="GO:0005680">
    <property type="term" value="C:anaphase-promoting complex"/>
    <property type="evidence" value="ECO:0007669"/>
    <property type="project" value="InterPro"/>
</dbReference>
<dbReference type="AlphaFoldDB" id="W1PT55"/>
<keyword evidence="9" id="KW-1185">Reference proteome</keyword>
<keyword evidence="3" id="KW-0132">Cell division</keyword>
<evidence type="ECO:0000259" key="7">
    <source>
        <dbReference type="Pfam" id="PF12862"/>
    </source>
</evidence>
<evidence type="ECO:0000313" key="9">
    <source>
        <dbReference type="Proteomes" id="UP000017836"/>
    </source>
</evidence>
<evidence type="ECO:0000256" key="5">
    <source>
        <dbReference type="ARBA" id="ARBA00022786"/>
    </source>
</evidence>
<feature type="domain" description="Anaphase-promoting complex subunit 5" evidence="7">
    <location>
        <begin position="1"/>
        <end position="42"/>
    </location>
</feature>
<organism evidence="8 9">
    <name type="scientific">Amborella trichopoda</name>
    <dbReference type="NCBI Taxonomy" id="13333"/>
    <lineage>
        <taxon>Eukaryota</taxon>
        <taxon>Viridiplantae</taxon>
        <taxon>Streptophyta</taxon>
        <taxon>Embryophyta</taxon>
        <taxon>Tracheophyta</taxon>
        <taxon>Spermatophyta</taxon>
        <taxon>Magnoliopsida</taxon>
        <taxon>Amborellales</taxon>
        <taxon>Amborellaceae</taxon>
        <taxon>Amborella</taxon>
    </lineage>
</organism>
<dbReference type="InterPro" id="IPR026000">
    <property type="entry name" value="Apc5_dom"/>
</dbReference>
<dbReference type="PANTHER" id="PTHR12830:SF9">
    <property type="entry name" value="ANAPHASE-PROMOTING COMPLEX SUBUNIT 5"/>
    <property type="match status" value="1"/>
</dbReference>
<reference evidence="9" key="1">
    <citation type="journal article" date="2013" name="Science">
        <title>The Amborella genome and the evolution of flowering plants.</title>
        <authorList>
            <consortium name="Amborella Genome Project"/>
        </authorList>
    </citation>
    <scope>NUCLEOTIDE SEQUENCE [LARGE SCALE GENOMIC DNA]</scope>
</reference>
<dbReference type="Pfam" id="PF12862">
    <property type="entry name" value="ANAPC5"/>
    <property type="match status" value="1"/>
</dbReference>
<dbReference type="eggNOG" id="KOG4322">
    <property type="taxonomic scope" value="Eukaryota"/>
</dbReference>
<keyword evidence="4" id="KW-0498">Mitosis</keyword>
<dbReference type="GO" id="GO:0051301">
    <property type="term" value="P:cell division"/>
    <property type="evidence" value="ECO:0007669"/>
    <property type="project" value="UniProtKB-KW"/>
</dbReference>
<evidence type="ECO:0000256" key="1">
    <source>
        <dbReference type="ARBA" id="ARBA00007450"/>
    </source>
</evidence>
<dbReference type="HOGENOM" id="CLU_1995695_0_0_1"/>
<protein>
    <recommendedName>
        <fullName evidence="2">Anaphase-promoting complex subunit 5</fullName>
    </recommendedName>
</protein>
<dbReference type="PANTHER" id="PTHR12830">
    <property type="entry name" value="ANAPHASE-PROMOTING COMPLEX SUBUNIT 5"/>
    <property type="match status" value="1"/>
</dbReference>
<keyword evidence="6" id="KW-0131">Cell cycle</keyword>